<dbReference type="InterPro" id="IPR014757">
    <property type="entry name" value="Tscrpt_reg_IclR_C"/>
</dbReference>
<protein>
    <submittedName>
        <fullName evidence="6">IclR family transcriptional regulator C-terminal domain-containing protein</fullName>
    </submittedName>
</protein>
<dbReference type="AlphaFoldDB" id="A0AAX3SMA9"/>
<feature type="domain" description="HTH iclR-type" evidence="4">
    <location>
        <begin position="7"/>
        <end position="67"/>
    </location>
</feature>
<accession>A0AAX3SMA9</accession>
<gene>
    <name evidence="6" type="ORF">PYR84_00670</name>
</gene>
<evidence type="ECO:0000313" key="6">
    <source>
        <dbReference type="EMBL" id="WFF81215.1"/>
    </source>
</evidence>
<dbReference type="Gene3D" id="1.10.10.10">
    <property type="entry name" value="Winged helix-like DNA-binding domain superfamily/Winged helix DNA-binding domain"/>
    <property type="match status" value="1"/>
</dbReference>
<dbReference type="SUPFAM" id="SSF55781">
    <property type="entry name" value="GAF domain-like"/>
    <property type="match status" value="1"/>
</dbReference>
<dbReference type="PROSITE" id="PS51078">
    <property type="entry name" value="ICLR_ED"/>
    <property type="match status" value="1"/>
</dbReference>
<dbReference type="SUPFAM" id="SSF46785">
    <property type="entry name" value="Winged helix' DNA-binding domain"/>
    <property type="match status" value="1"/>
</dbReference>
<feature type="domain" description="IclR-ED" evidence="5">
    <location>
        <begin position="68"/>
        <end position="252"/>
    </location>
</feature>
<keyword evidence="3" id="KW-0804">Transcription</keyword>
<reference evidence="6" key="1">
    <citation type="submission" date="2023-03" db="EMBL/GenBank/DDBJ databases">
        <title>Synergistic degradation of erythromycin by symbiotic bacteria Ery-6A and Ery-6B and application in simulated water remediation.</title>
        <authorList>
            <person name="Xu S."/>
        </authorList>
    </citation>
    <scope>NUCLEOTIDE SEQUENCE</scope>
    <source>
        <strain evidence="6">Ery-6A</strain>
    </source>
</reference>
<organism evidence="6 7">
    <name type="scientific">Delftia tsuruhatensis</name>
    <dbReference type="NCBI Taxonomy" id="180282"/>
    <lineage>
        <taxon>Bacteria</taxon>
        <taxon>Pseudomonadati</taxon>
        <taxon>Pseudomonadota</taxon>
        <taxon>Betaproteobacteria</taxon>
        <taxon>Burkholderiales</taxon>
        <taxon>Comamonadaceae</taxon>
        <taxon>Delftia</taxon>
    </lineage>
</organism>
<dbReference type="Proteomes" id="UP001219066">
    <property type="component" value="Chromosome"/>
</dbReference>
<name>A0AAX3SMA9_9BURK</name>
<evidence type="ECO:0000313" key="7">
    <source>
        <dbReference type="Proteomes" id="UP001219066"/>
    </source>
</evidence>
<dbReference type="InterPro" id="IPR036390">
    <property type="entry name" value="WH_DNA-bd_sf"/>
</dbReference>
<evidence type="ECO:0000259" key="5">
    <source>
        <dbReference type="PROSITE" id="PS51078"/>
    </source>
</evidence>
<dbReference type="Pfam" id="PF01614">
    <property type="entry name" value="IclR_C"/>
    <property type="match status" value="1"/>
</dbReference>
<dbReference type="PANTHER" id="PTHR30136:SF34">
    <property type="entry name" value="TRANSCRIPTIONAL REGULATOR"/>
    <property type="match status" value="1"/>
</dbReference>
<evidence type="ECO:0000259" key="4">
    <source>
        <dbReference type="PROSITE" id="PS51077"/>
    </source>
</evidence>
<dbReference type="InterPro" id="IPR005471">
    <property type="entry name" value="Tscrpt_reg_IclR_N"/>
</dbReference>
<dbReference type="GO" id="GO:0003677">
    <property type="term" value="F:DNA binding"/>
    <property type="evidence" value="ECO:0007669"/>
    <property type="project" value="UniProtKB-KW"/>
</dbReference>
<dbReference type="GO" id="GO:0045892">
    <property type="term" value="P:negative regulation of DNA-templated transcription"/>
    <property type="evidence" value="ECO:0007669"/>
    <property type="project" value="TreeGrafter"/>
</dbReference>
<dbReference type="InterPro" id="IPR029016">
    <property type="entry name" value="GAF-like_dom_sf"/>
</dbReference>
<proteinExistence type="predicted"/>
<evidence type="ECO:0000256" key="2">
    <source>
        <dbReference type="ARBA" id="ARBA00023125"/>
    </source>
</evidence>
<keyword evidence="1" id="KW-0805">Transcription regulation</keyword>
<dbReference type="Pfam" id="PF09339">
    <property type="entry name" value="HTH_IclR"/>
    <property type="match status" value="1"/>
</dbReference>
<evidence type="ECO:0000256" key="3">
    <source>
        <dbReference type="ARBA" id="ARBA00023163"/>
    </source>
</evidence>
<dbReference type="EMBL" id="CP120956">
    <property type="protein sequence ID" value="WFF81215.1"/>
    <property type="molecule type" value="Genomic_DNA"/>
</dbReference>
<dbReference type="SMART" id="SM00346">
    <property type="entry name" value="HTH_ICLR"/>
    <property type="match status" value="1"/>
</dbReference>
<dbReference type="PANTHER" id="PTHR30136">
    <property type="entry name" value="HELIX-TURN-HELIX TRANSCRIPTIONAL REGULATOR, ICLR FAMILY"/>
    <property type="match status" value="1"/>
</dbReference>
<dbReference type="InterPro" id="IPR050707">
    <property type="entry name" value="HTH_MetabolicPath_Reg"/>
</dbReference>
<dbReference type="GO" id="GO:0003700">
    <property type="term" value="F:DNA-binding transcription factor activity"/>
    <property type="evidence" value="ECO:0007669"/>
    <property type="project" value="TreeGrafter"/>
</dbReference>
<keyword evidence="2" id="KW-0238">DNA-binding</keyword>
<evidence type="ECO:0000256" key="1">
    <source>
        <dbReference type="ARBA" id="ARBA00023015"/>
    </source>
</evidence>
<dbReference type="RefSeq" id="WP_277849201.1">
    <property type="nucleotide sequence ID" value="NZ_CP120956.1"/>
</dbReference>
<dbReference type="PROSITE" id="PS51077">
    <property type="entry name" value="HTH_ICLR"/>
    <property type="match status" value="1"/>
</dbReference>
<dbReference type="Gene3D" id="3.30.450.40">
    <property type="match status" value="1"/>
</dbReference>
<dbReference type="InterPro" id="IPR036388">
    <property type="entry name" value="WH-like_DNA-bd_sf"/>
</dbReference>
<sequence length="253" mass="27432">MTDKNFVTSLDKGLQVLSCFGRQHARLTVSEAARLTGSTPASARRSLLTLQALGYLDSDGKRFWMLPKALLIAHAYLASRATPTLAQPLLDALSERTRESASLGKLLDDDAIIIARSTARRSLSIGLGIGSRLPAYCSAIGRVLLASLPPGEAERRVRAMPRQPLTPRTVYEVRPVLELIARCREQGFAGSDGELELGVRSMAVPVHDRSGSLVGAMSIAVRAERMSFAEFREAFLAALRKAGTTLGERLYPE</sequence>